<feature type="domain" description="Transglycosylase SLT" evidence="6">
    <location>
        <begin position="495"/>
        <end position="597"/>
    </location>
</feature>
<evidence type="ECO:0000313" key="8">
    <source>
        <dbReference type="Proteomes" id="UP001597213"/>
    </source>
</evidence>
<dbReference type="EMBL" id="JBHUEN010000043">
    <property type="protein sequence ID" value="MFD1882596.1"/>
    <property type="molecule type" value="Genomic_DNA"/>
</dbReference>
<dbReference type="Proteomes" id="UP001597213">
    <property type="component" value="Unassembled WGS sequence"/>
</dbReference>
<dbReference type="InterPro" id="IPR008258">
    <property type="entry name" value="Transglycosylase_SLT_dom_1"/>
</dbReference>
<gene>
    <name evidence="7" type="ORF">ACFSCT_12810</name>
</gene>
<dbReference type="PANTHER" id="PTHR37423:SF2">
    <property type="entry name" value="MEMBRANE-BOUND LYTIC MUREIN TRANSGLYCOSYLASE C"/>
    <property type="match status" value="1"/>
</dbReference>
<dbReference type="InterPro" id="IPR023346">
    <property type="entry name" value="Lysozyme-like_dom_sf"/>
</dbReference>
<dbReference type="Gene3D" id="1.25.20.10">
    <property type="entry name" value="Bacterial muramidases"/>
    <property type="match status" value="1"/>
</dbReference>
<dbReference type="PANTHER" id="PTHR37423">
    <property type="entry name" value="SOLUBLE LYTIC MUREIN TRANSGLYCOSYLASE-RELATED"/>
    <property type="match status" value="1"/>
</dbReference>
<keyword evidence="8" id="KW-1185">Reference proteome</keyword>
<evidence type="ECO:0000259" key="6">
    <source>
        <dbReference type="Pfam" id="PF01464"/>
    </source>
</evidence>
<evidence type="ECO:0000256" key="1">
    <source>
        <dbReference type="ARBA" id="ARBA00007734"/>
    </source>
</evidence>
<evidence type="ECO:0000256" key="4">
    <source>
        <dbReference type="SAM" id="MobiDB-lite"/>
    </source>
</evidence>
<feature type="region of interest" description="Disordered" evidence="4">
    <location>
        <begin position="652"/>
        <end position="739"/>
    </location>
</feature>
<name>A0ABW4R8L2_9RHOB</name>
<comment type="similarity">
    <text evidence="2">Belongs to the virb1 family.</text>
</comment>
<reference evidence="8" key="1">
    <citation type="journal article" date="2019" name="Int. J. Syst. Evol. Microbiol.">
        <title>The Global Catalogue of Microorganisms (GCM) 10K type strain sequencing project: providing services to taxonomists for standard genome sequencing and annotation.</title>
        <authorList>
            <consortium name="The Broad Institute Genomics Platform"/>
            <consortium name="The Broad Institute Genome Sequencing Center for Infectious Disease"/>
            <person name="Wu L."/>
            <person name="Ma J."/>
        </authorList>
    </citation>
    <scope>NUCLEOTIDE SEQUENCE [LARGE SCALE GENOMIC DNA]</scope>
    <source>
        <strain evidence="8">CCUG 56029</strain>
    </source>
</reference>
<feature type="compositionally biased region" description="Pro residues" evidence="4">
    <location>
        <begin position="656"/>
        <end position="684"/>
    </location>
</feature>
<protein>
    <submittedName>
        <fullName evidence="7">Transglycosylase SLT domain-containing protein</fullName>
    </submittedName>
</protein>
<evidence type="ECO:0000313" key="7">
    <source>
        <dbReference type="EMBL" id="MFD1882596.1"/>
    </source>
</evidence>
<comment type="similarity">
    <text evidence="1">Belongs to the transglycosylase Slt family.</text>
</comment>
<dbReference type="Gene3D" id="1.10.530.10">
    <property type="match status" value="1"/>
</dbReference>
<evidence type="ECO:0000256" key="3">
    <source>
        <dbReference type="ARBA" id="ARBA00022729"/>
    </source>
</evidence>
<dbReference type="CDD" id="cd13401">
    <property type="entry name" value="Slt70-like"/>
    <property type="match status" value="1"/>
</dbReference>
<feature type="chain" id="PRO_5047148153" evidence="5">
    <location>
        <begin position="21"/>
        <end position="769"/>
    </location>
</feature>
<dbReference type="InterPro" id="IPR008939">
    <property type="entry name" value="Lytic_TGlycosylase_superhlx_U"/>
</dbReference>
<dbReference type="SUPFAM" id="SSF48435">
    <property type="entry name" value="Bacterial muramidases"/>
    <property type="match status" value="1"/>
</dbReference>
<dbReference type="SUPFAM" id="SSF53955">
    <property type="entry name" value="Lysozyme-like"/>
    <property type="match status" value="1"/>
</dbReference>
<feature type="compositionally biased region" description="Low complexity" evidence="4">
    <location>
        <begin position="703"/>
        <end position="738"/>
    </location>
</feature>
<dbReference type="Pfam" id="PF01464">
    <property type="entry name" value="SLT"/>
    <property type="match status" value="1"/>
</dbReference>
<sequence length="769" mass="82108">MMYPFRHILAAALLATTVSAAPAVAEDAGALRRAMGYAGVKDWPAAVAAADQSGPIARALIDWMRLRAGNGSFAEYQAFAAAYPDWPGMDLLYRRAEARMTPATPGVLAWFSERQPLTMAGADALIAARIAAGDKAGAAAEAKRAWLTMDFDPVQEDAFANRHQTELLQWHEERVFALLDRGEWQAAQRMLDRASPAAAPLANARIALQSGRREGVDGLILALPDAQRQDAGLAIDRFNWRRKAKMTDLARDLLIERSTSAKALGRPEAWAGPRADYVRAALRAGDWALAEKIARNHFLPPGAPEYSDLEWLAGYAALRAGANDRALGHFRHLETVVGAPISLSRALYWQGRALEAAGDQAAANAEFARAAGHQSTYYGQLAAERLGQAMTPDLAVAGRAVETLPQWRGTPLRNSSVWQAAVWANAAGDSDLSRRFLLQLAETAPPDDIARMARMALEWRQPHVALRLAKAAASKGAVWPAAYFPLTGLETHPLGLPPELVMAIARRESEFNVSVASGAGALGLMQVMPDTARMMAQKLGVPYERAMLTESADYNARIGSAYLTGLRDRFGPSIALVAAGYNAGPGRPARWITQFGDPRNPNTDPVDWVEMIPFDETRNYVMRVAEALPAYRARIKGAPVPITLIADLSGGGVVPSRPPAPRPANFPPPIPEAAPEAAPEPLPSAMPGSQPDPQSEPQPEIPPEIQAAPATQPETTTMAAADTPPGAGASPLLLPQPGTVLGANLATSAAWNQGVPLMPDAPPAAPVTE</sequence>
<feature type="signal peptide" evidence="5">
    <location>
        <begin position="1"/>
        <end position="20"/>
    </location>
</feature>
<evidence type="ECO:0000256" key="5">
    <source>
        <dbReference type="SAM" id="SignalP"/>
    </source>
</evidence>
<evidence type="ECO:0000256" key="2">
    <source>
        <dbReference type="ARBA" id="ARBA00009387"/>
    </source>
</evidence>
<dbReference type="RefSeq" id="WP_379143320.1">
    <property type="nucleotide sequence ID" value="NZ_JBHUEN010000043.1"/>
</dbReference>
<accession>A0ABW4R8L2</accession>
<keyword evidence="3 5" id="KW-0732">Signal</keyword>
<comment type="caution">
    <text evidence="7">The sequence shown here is derived from an EMBL/GenBank/DDBJ whole genome shotgun (WGS) entry which is preliminary data.</text>
</comment>
<organism evidence="7 8">
    <name type="scientific">Paracoccus pacificus</name>
    <dbReference type="NCBI Taxonomy" id="1463598"/>
    <lineage>
        <taxon>Bacteria</taxon>
        <taxon>Pseudomonadati</taxon>
        <taxon>Pseudomonadota</taxon>
        <taxon>Alphaproteobacteria</taxon>
        <taxon>Rhodobacterales</taxon>
        <taxon>Paracoccaceae</taxon>
        <taxon>Paracoccus</taxon>
    </lineage>
</organism>
<proteinExistence type="inferred from homology"/>